<accession>A0ABW2T318</accession>
<reference evidence="2" key="1">
    <citation type="journal article" date="2019" name="Int. J. Syst. Evol. Microbiol.">
        <title>The Global Catalogue of Microorganisms (GCM) 10K type strain sequencing project: providing services to taxonomists for standard genome sequencing and annotation.</title>
        <authorList>
            <consortium name="The Broad Institute Genomics Platform"/>
            <consortium name="The Broad Institute Genome Sequencing Center for Infectious Disease"/>
            <person name="Wu L."/>
            <person name="Ma J."/>
        </authorList>
    </citation>
    <scope>NUCLEOTIDE SEQUENCE [LARGE SCALE GENOMIC DNA]</scope>
    <source>
        <strain evidence="2">JCM 10083</strain>
    </source>
</reference>
<evidence type="ECO:0000313" key="2">
    <source>
        <dbReference type="Proteomes" id="UP001596514"/>
    </source>
</evidence>
<gene>
    <name evidence="1" type="ORF">ACFQVD_21625</name>
</gene>
<organism evidence="1 2">
    <name type="scientific">Streptosporangium amethystogenes subsp. fukuiense</name>
    <dbReference type="NCBI Taxonomy" id="698418"/>
    <lineage>
        <taxon>Bacteria</taxon>
        <taxon>Bacillati</taxon>
        <taxon>Actinomycetota</taxon>
        <taxon>Actinomycetes</taxon>
        <taxon>Streptosporangiales</taxon>
        <taxon>Streptosporangiaceae</taxon>
        <taxon>Streptosporangium</taxon>
    </lineage>
</organism>
<dbReference type="Proteomes" id="UP001596514">
    <property type="component" value="Unassembled WGS sequence"/>
</dbReference>
<protein>
    <submittedName>
        <fullName evidence="1">Uncharacterized protein</fullName>
    </submittedName>
</protein>
<name>A0ABW2T318_9ACTN</name>
<evidence type="ECO:0000313" key="1">
    <source>
        <dbReference type="EMBL" id="MFC7602705.1"/>
    </source>
</evidence>
<keyword evidence="2" id="KW-1185">Reference proteome</keyword>
<dbReference type="EMBL" id="JBHTEE010000001">
    <property type="protein sequence ID" value="MFC7602705.1"/>
    <property type="molecule type" value="Genomic_DNA"/>
</dbReference>
<sequence>MDELKTMWATVPPATPEDLAGARRRLLNGTHTRRRVVTAPRLLVAAGVAAVTAGTPLIAGTGTPAYAVTRSPDGTITMTVNELRDPTGLQAKLGEAGIKADVAFLAPNTRCADGRFSSVDAAYNGQPVTDPDELRSLMNEWRSPKVTRPISVREIQIFPEYIDPGETLVLEFREENEGAEASWRLGAWLAQAGTSVRPCTPIEDAG</sequence>
<comment type="caution">
    <text evidence="1">The sequence shown here is derived from an EMBL/GenBank/DDBJ whole genome shotgun (WGS) entry which is preliminary data.</text>
</comment>
<proteinExistence type="predicted"/>
<dbReference type="RefSeq" id="WP_343965493.1">
    <property type="nucleotide sequence ID" value="NZ_BAAAGK010000033.1"/>
</dbReference>